<dbReference type="EMBL" id="JAUEPS010000005">
    <property type="protein sequence ID" value="KAK0465386.1"/>
    <property type="molecule type" value="Genomic_DNA"/>
</dbReference>
<keyword evidence="1" id="KW-1133">Transmembrane helix</keyword>
<keyword evidence="1" id="KW-0812">Transmembrane</keyword>
<protein>
    <submittedName>
        <fullName evidence="2">Uncharacterized protein</fullName>
    </submittedName>
</protein>
<gene>
    <name evidence="2" type="ORF">EV420DRAFT_1637523</name>
</gene>
<organism evidence="2 3">
    <name type="scientific">Armillaria tabescens</name>
    <name type="common">Ringless honey mushroom</name>
    <name type="synonym">Agaricus tabescens</name>
    <dbReference type="NCBI Taxonomy" id="1929756"/>
    <lineage>
        <taxon>Eukaryota</taxon>
        <taxon>Fungi</taxon>
        <taxon>Dikarya</taxon>
        <taxon>Basidiomycota</taxon>
        <taxon>Agaricomycotina</taxon>
        <taxon>Agaricomycetes</taxon>
        <taxon>Agaricomycetidae</taxon>
        <taxon>Agaricales</taxon>
        <taxon>Marasmiineae</taxon>
        <taxon>Physalacriaceae</taxon>
        <taxon>Desarmillaria</taxon>
    </lineage>
</organism>
<proteinExistence type="predicted"/>
<keyword evidence="3" id="KW-1185">Reference proteome</keyword>
<feature type="transmembrane region" description="Helical" evidence="1">
    <location>
        <begin position="178"/>
        <end position="196"/>
    </location>
</feature>
<evidence type="ECO:0000313" key="2">
    <source>
        <dbReference type="EMBL" id="KAK0465386.1"/>
    </source>
</evidence>
<reference evidence="2" key="1">
    <citation type="submission" date="2023-06" db="EMBL/GenBank/DDBJ databases">
        <authorList>
            <consortium name="Lawrence Berkeley National Laboratory"/>
            <person name="Ahrendt S."/>
            <person name="Sahu N."/>
            <person name="Indic B."/>
            <person name="Wong-Bajracharya J."/>
            <person name="Merenyi Z."/>
            <person name="Ke H.-M."/>
            <person name="Monk M."/>
            <person name="Kocsube S."/>
            <person name="Drula E."/>
            <person name="Lipzen A."/>
            <person name="Balint B."/>
            <person name="Henrissat B."/>
            <person name="Andreopoulos B."/>
            <person name="Martin F.M."/>
            <person name="Harder C.B."/>
            <person name="Rigling D."/>
            <person name="Ford K.L."/>
            <person name="Foster G.D."/>
            <person name="Pangilinan J."/>
            <person name="Papanicolaou A."/>
            <person name="Barry K."/>
            <person name="LaButti K."/>
            <person name="Viragh M."/>
            <person name="Koriabine M."/>
            <person name="Yan M."/>
            <person name="Riley R."/>
            <person name="Champramary S."/>
            <person name="Plett K.L."/>
            <person name="Tsai I.J."/>
            <person name="Slot J."/>
            <person name="Sipos G."/>
            <person name="Plett J."/>
            <person name="Nagy L.G."/>
            <person name="Grigoriev I.V."/>
        </authorList>
    </citation>
    <scope>NUCLEOTIDE SEQUENCE</scope>
    <source>
        <strain evidence="2">CCBAS 213</strain>
    </source>
</reference>
<evidence type="ECO:0000313" key="3">
    <source>
        <dbReference type="Proteomes" id="UP001175211"/>
    </source>
</evidence>
<keyword evidence="1" id="KW-0472">Membrane</keyword>
<feature type="transmembrane region" description="Helical" evidence="1">
    <location>
        <begin position="143"/>
        <end position="166"/>
    </location>
</feature>
<dbReference type="Proteomes" id="UP001175211">
    <property type="component" value="Unassembled WGS sequence"/>
</dbReference>
<comment type="caution">
    <text evidence="2">The sequence shown here is derived from an EMBL/GenBank/DDBJ whole genome shotgun (WGS) entry which is preliminary data.</text>
</comment>
<accession>A0AA39T562</accession>
<dbReference type="RefSeq" id="XP_060336434.1">
    <property type="nucleotide sequence ID" value="XM_060476715.1"/>
</dbReference>
<name>A0AA39T562_ARMTA</name>
<sequence>MALWSEFCEEDEDVESVLFGEMDGMRVVDLLDAAPDALLDDELLYTTMATARLATYGLLLSYVMHPPDRPTIYGAGRVHGRAGVGAVGVVVVDGDASFGLLLVAVFIHTFQLPSSLLRLLRPVPALPLVVGLRMRVTETVLPIVGMFLPVLLLIAFLLSASVNGVYLTAVVPMETRSLLLLLLFALIVAVFFCLVLRSNSSAFWQRQMEAVRPGCLSRSQTDLLSNGHHLLDSGATFLLRSTYSTSSSSVPCRILASPSNPPEPCFGV</sequence>
<dbReference type="AlphaFoldDB" id="A0AA39T562"/>
<dbReference type="GeneID" id="85360263"/>
<evidence type="ECO:0000256" key="1">
    <source>
        <dbReference type="SAM" id="Phobius"/>
    </source>
</evidence>